<gene>
    <name evidence="9" type="ORF">AMSG_02935</name>
</gene>
<dbReference type="STRING" id="461836.A0A0L0D2U3"/>
<accession>A0A0L0D2U3</accession>
<feature type="domain" description="GINS subunit" evidence="7">
    <location>
        <begin position="51"/>
        <end position="139"/>
    </location>
</feature>
<dbReference type="OMA" id="ILETAWI"/>
<dbReference type="eggNOG" id="KOG3176">
    <property type="taxonomic scope" value="Eukaryota"/>
</dbReference>
<evidence type="ECO:0000259" key="7">
    <source>
        <dbReference type="Pfam" id="PF05916"/>
    </source>
</evidence>
<comment type="similarity">
    <text evidence="2 6">Belongs to the GINS4/SLD5 family.</text>
</comment>
<name>A0A0L0D2U3_THETB</name>
<dbReference type="GO" id="GO:0000811">
    <property type="term" value="C:GINS complex"/>
    <property type="evidence" value="ECO:0007669"/>
    <property type="project" value="UniProtKB-UniRule"/>
</dbReference>
<dbReference type="RefSeq" id="XP_013760281.1">
    <property type="nucleotide sequence ID" value="XM_013904827.1"/>
</dbReference>
<evidence type="ECO:0000256" key="1">
    <source>
        <dbReference type="ARBA" id="ARBA00004123"/>
    </source>
</evidence>
<dbReference type="EMBL" id="GL349443">
    <property type="protein sequence ID" value="KNC46500.1"/>
    <property type="molecule type" value="Genomic_DNA"/>
</dbReference>
<keyword evidence="4 6" id="KW-0235">DNA replication</keyword>
<dbReference type="PANTHER" id="PTHR21206:SF0">
    <property type="entry name" value="DNA REPLICATION COMPLEX GINS PROTEIN SLD5"/>
    <property type="match status" value="1"/>
</dbReference>
<proteinExistence type="inferred from homology"/>
<comment type="subcellular location">
    <subcellularLocation>
        <location evidence="1 6">Nucleus</location>
    </subcellularLocation>
</comment>
<dbReference type="AlphaFoldDB" id="A0A0L0D2U3"/>
<sequence>MALSSSQSSWGLKGHSGAAVQNNDIEALKQAWLNEKFSPHVLIFEDALVARVSEDVKEQEDVVAGELDDGATFMTRLKQLELERVKYLLRSYYRTRLRKIEKFCMYILKNPVVRTRLSPAELEYTQRYVDLMAEHLNESFLNGLPEKLRDLTTQDAEDDMIPAPNFDTHVFCKVVDTIGTFQLDQDSSVDLEEGELYLLPFKPIRDLLLDQSIILI</sequence>
<dbReference type="SUPFAM" id="SSF158573">
    <property type="entry name" value="GINS helical bundle-like"/>
    <property type="match status" value="1"/>
</dbReference>
<dbReference type="InterPro" id="IPR038749">
    <property type="entry name" value="Sld5_GINS_A"/>
</dbReference>
<evidence type="ECO:0000256" key="5">
    <source>
        <dbReference type="ARBA" id="ARBA00023242"/>
    </source>
</evidence>
<evidence type="ECO:0000313" key="9">
    <source>
        <dbReference type="EMBL" id="KNC46500.1"/>
    </source>
</evidence>
<dbReference type="OrthoDB" id="338231at2759"/>
<dbReference type="InterPro" id="IPR036224">
    <property type="entry name" value="GINS_bundle-like_dom_sf"/>
</dbReference>
<evidence type="ECO:0000256" key="2">
    <source>
        <dbReference type="ARBA" id="ARBA00008187"/>
    </source>
</evidence>
<evidence type="ECO:0000256" key="3">
    <source>
        <dbReference type="ARBA" id="ARBA00014804"/>
    </source>
</evidence>
<keyword evidence="10" id="KW-1185">Reference proteome</keyword>
<evidence type="ECO:0000256" key="6">
    <source>
        <dbReference type="PIRNR" id="PIRNR007764"/>
    </source>
</evidence>
<dbReference type="GO" id="GO:0000727">
    <property type="term" value="P:double-strand break repair via break-induced replication"/>
    <property type="evidence" value="ECO:0007669"/>
    <property type="project" value="TreeGrafter"/>
</dbReference>
<dbReference type="PIRSF" id="PIRSF007764">
    <property type="entry name" value="Sld5"/>
    <property type="match status" value="1"/>
</dbReference>
<dbReference type="CDD" id="cd21692">
    <property type="entry name" value="GINS_B_Sld5"/>
    <property type="match status" value="1"/>
</dbReference>
<dbReference type="InterPro" id="IPR031633">
    <property type="entry name" value="SLD5_C"/>
</dbReference>
<dbReference type="Proteomes" id="UP000054408">
    <property type="component" value="Unassembled WGS sequence"/>
</dbReference>
<dbReference type="SUPFAM" id="SSF160059">
    <property type="entry name" value="PriA/YqbF domain"/>
    <property type="match status" value="1"/>
</dbReference>
<keyword evidence="5 6" id="KW-0539">Nucleus</keyword>
<reference evidence="9 10" key="1">
    <citation type="submission" date="2010-05" db="EMBL/GenBank/DDBJ databases">
        <title>The Genome Sequence of Thecamonas trahens ATCC 50062.</title>
        <authorList>
            <consortium name="The Broad Institute Genome Sequencing Platform"/>
            <person name="Russ C."/>
            <person name="Cuomo C."/>
            <person name="Shea T."/>
            <person name="Young S.K."/>
            <person name="Zeng Q."/>
            <person name="Koehrsen M."/>
            <person name="Haas B."/>
            <person name="Borodovsky M."/>
            <person name="Guigo R."/>
            <person name="Alvarado L."/>
            <person name="Berlin A."/>
            <person name="Bochicchio J."/>
            <person name="Borenstein D."/>
            <person name="Chapman S."/>
            <person name="Chen Z."/>
            <person name="Freedman E."/>
            <person name="Gellesch M."/>
            <person name="Goldberg J."/>
            <person name="Griggs A."/>
            <person name="Gujja S."/>
            <person name="Heilman E."/>
            <person name="Heiman D."/>
            <person name="Hepburn T."/>
            <person name="Howarth C."/>
            <person name="Jen D."/>
            <person name="Larson L."/>
            <person name="Mehta T."/>
            <person name="Park D."/>
            <person name="Pearson M."/>
            <person name="Roberts A."/>
            <person name="Saif S."/>
            <person name="Shenoy N."/>
            <person name="Sisk P."/>
            <person name="Stolte C."/>
            <person name="Sykes S."/>
            <person name="Thomson T."/>
            <person name="Walk T."/>
            <person name="White J."/>
            <person name="Yandava C."/>
            <person name="Burger G."/>
            <person name="Gray M.W."/>
            <person name="Holland P.W.H."/>
            <person name="King N."/>
            <person name="Lang F.B.F."/>
            <person name="Roger A.J."/>
            <person name="Ruiz-Trillo I."/>
            <person name="Lander E."/>
            <person name="Nusbaum C."/>
        </authorList>
    </citation>
    <scope>NUCLEOTIDE SEQUENCE [LARGE SCALE GENOMIC DNA]</scope>
    <source>
        <strain evidence="9 10">ATCC 50062</strain>
    </source>
</reference>
<protein>
    <recommendedName>
        <fullName evidence="3 6">DNA replication complex GINS protein SLD5</fullName>
    </recommendedName>
</protein>
<evidence type="ECO:0000256" key="4">
    <source>
        <dbReference type="ARBA" id="ARBA00022705"/>
    </source>
</evidence>
<dbReference type="CDD" id="cd11711">
    <property type="entry name" value="GINS_A_Sld5"/>
    <property type="match status" value="1"/>
</dbReference>
<dbReference type="PANTHER" id="PTHR21206">
    <property type="entry name" value="SLD5 PROTEIN"/>
    <property type="match status" value="1"/>
</dbReference>
<evidence type="ECO:0000259" key="8">
    <source>
        <dbReference type="Pfam" id="PF16922"/>
    </source>
</evidence>
<dbReference type="InterPro" id="IPR021151">
    <property type="entry name" value="GINS_A"/>
</dbReference>
<dbReference type="GeneID" id="25562580"/>
<feature type="domain" description="DNA replication complex GINS protein SLD5 C-terminal" evidence="8">
    <location>
        <begin position="164"/>
        <end position="216"/>
    </location>
</feature>
<dbReference type="Gene3D" id="1.20.58.1030">
    <property type="match status" value="1"/>
</dbReference>
<dbReference type="Pfam" id="PF05916">
    <property type="entry name" value="Sld5"/>
    <property type="match status" value="1"/>
</dbReference>
<comment type="function">
    <text evidence="6">The GINS complex plays an essential role in the initiation of DNA replication.</text>
</comment>
<organism evidence="9 10">
    <name type="scientific">Thecamonas trahens ATCC 50062</name>
    <dbReference type="NCBI Taxonomy" id="461836"/>
    <lineage>
        <taxon>Eukaryota</taxon>
        <taxon>Apusozoa</taxon>
        <taxon>Apusomonadida</taxon>
        <taxon>Apusomonadidae</taxon>
        <taxon>Thecamonas</taxon>
    </lineage>
</organism>
<dbReference type="GO" id="GO:0006261">
    <property type="term" value="P:DNA-templated DNA replication"/>
    <property type="evidence" value="ECO:0007669"/>
    <property type="project" value="InterPro"/>
</dbReference>
<dbReference type="InterPro" id="IPR008591">
    <property type="entry name" value="GINS_Sld5"/>
</dbReference>
<evidence type="ECO:0000313" key="10">
    <source>
        <dbReference type="Proteomes" id="UP000054408"/>
    </source>
</evidence>
<dbReference type="Pfam" id="PF16922">
    <property type="entry name" value="SLD5_C"/>
    <property type="match status" value="1"/>
</dbReference>